<dbReference type="GO" id="GO:0008270">
    <property type="term" value="F:zinc ion binding"/>
    <property type="evidence" value="ECO:0007669"/>
    <property type="project" value="UniProtKB-KW"/>
</dbReference>
<evidence type="ECO:0000313" key="6">
    <source>
        <dbReference type="Proteomes" id="UP000243793"/>
    </source>
</evidence>
<organism evidence="5 6">
    <name type="scientific">Oceanisphaera avium</name>
    <dbReference type="NCBI Taxonomy" id="1903694"/>
    <lineage>
        <taxon>Bacteria</taxon>
        <taxon>Pseudomonadati</taxon>
        <taxon>Pseudomonadota</taxon>
        <taxon>Gammaproteobacteria</taxon>
        <taxon>Aeromonadales</taxon>
        <taxon>Aeromonadaceae</taxon>
        <taxon>Oceanisphaera</taxon>
    </lineage>
</organism>
<name>A0A1Y0CZ13_9GAMM</name>
<evidence type="ECO:0000256" key="3">
    <source>
        <dbReference type="ARBA" id="ARBA00022833"/>
    </source>
</evidence>
<dbReference type="OrthoDB" id="9814654at2"/>
<dbReference type="Pfam" id="PF24463">
    <property type="entry name" value="DUF7577"/>
    <property type="match status" value="1"/>
</dbReference>
<protein>
    <recommendedName>
        <fullName evidence="4">RanBP2-type domain-containing protein</fullName>
    </recommendedName>
</protein>
<dbReference type="KEGG" id="ocm:CBP12_10830"/>
<keyword evidence="3" id="KW-0862">Zinc</keyword>
<evidence type="ECO:0000259" key="4">
    <source>
        <dbReference type="PROSITE" id="PS01358"/>
    </source>
</evidence>
<dbReference type="PROSITE" id="PS01358">
    <property type="entry name" value="ZF_RANBP2_1"/>
    <property type="match status" value="1"/>
</dbReference>
<dbReference type="Proteomes" id="UP000243793">
    <property type="component" value="Chromosome"/>
</dbReference>
<reference evidence="6" key="1">
    <citation type="submission" date="2017-05" db="EMBL/GenBank/DDBJ databases">
        <authorList>
            <person name="Sung H."/>
        </authorList>
    </citation>
    <scope>NUCLEOTIDE SEQUENCE [LARGE SCALE GENOMIC DNA]</scope>
    <source>
        <strain evidence="6">AMac2203</strain>
    </source>
</reference>
<sequence length="106" mass="11540">MAQWNAIYKAANSLEAHMLKGALEVSGIAVQLQGEALAGAVGELPVSAIEVTVLVQAQHLVPAKQILLAYQQPYTHSWHCRHCGEHNDGSFEVCWQCGQEAPQFTD</sequence>
<dbReference type="Pfam" id="PF09413">
    <property type="entry name" value="DUF2007"/>
    <property type="match status" value="1"/>
</dbReference>
<feature type="domain" description="RanBP2-type" evidence="4">
    <location>
        <begin position="78"/>
        <end position="97"/>
    </location>
</feature>
<keyword evidence="6" id="KW-1185">Reference proteome</keyword>
<keyword evidence="1" id="KW-0479">Metal-binding</keyword>
<gene>
    <name evidence="5" type="ORF">CBP12_10830</name>
</gene>
<dbReference type="AlphaFoldDB" id="A0A1Y0CZ13"/>
<evidence type="ECO:0000313" key="5">
    <source>
        <dbReference type="EMBL" id="ART80571.1"/>
    </source>
</evidence>
<evidence type="ECO:0000256" key="1">
    <source>
        <dbReference type="ARBA" id="ARBA00022723"/>
    </source>
</evidence>
<evidence type="ECO:0000256" key="2">
    <source>
        <dbReference type="ARBA" id="ARBA00022771"/>
    </source>
</evidence>
<dbReference type="EMBL" id="CP021376">
    <property type="protein sequence ID" value="ART80571.1"/>
    <property type="molecule type" value="Genomic_DNA"/>
</dbReference>
<dbReference type="InterPro" id="IPR018551">
    <property type="entry name" value="DUF2007"/>
</dbReference>
<proteinExistence type="predicted"/>
<accession>A0A1Y0CZ13</accession>
<dbReference type="RefSeq" id="WP_086964440.1">
    <property type="nucleotide sequence ID" value="NZ_CP021376.1"/>
</dbReference>
<dbReference type="InterPro" id="IPR001876">
    <property type="entry name" value="Znf_RanBP2"/>
</dbReference>
<dbReference type="InterPro" id="IPR055999">
    <property type="entry name" value="DUF7577"/>
</dbReference>
<keyword evidence="2" id="KW-0863">Zinc-finger</keyword>